<keyword evidence="4" id="KW-1185">Reference proteome</keyword>
<evidence type="ECO:0000256" key="1">
    <source>
        <dbReference type="SAM" id="MobiDB-lite"/>
    </source>
</evidence>
<dbReference type="Proteomes" id="UP001362999">
    <property type="component" value="Unassembled WGS sequence"/>
</dbReference>
<accession>A0AAW0A9I3</accession>
<name>A0AAW0A9I3_9AGAR</name>
<feature type="transmembrane region" description="Helical" evidence="2">
    <location>
        <begin position="164"/>
        <end position="182"/>
    </location>
</feature>
<feature type="transmembrane region" description="Helical" evidence="2">
    <location>
        <begin position="129"/>
        <end position="152"/>
    </location>
</feature>
<feature type="transmembrane region" description="Helical" evidence="2">
    <location>
        <begin position="241"/>
        <end position="265"/>
    </location>
</feature>
<evidence type="ECO:0000256" key="2">
    <source>
        <dbReference type="SAM" id="Phobius"/>
    </source>
</evidence>
<feature type="transmembrane region" description="Helical" evidence="2">
    <location>
        <begin position="97"/>
        <end position="117"/>
    </location>
</feature>
<reference evidence="3 4" key="1">
    <citation type="journal article" date="2024" name="J Genomics">
        <title>Draft genome sequencing and assembly of Favolaschia claudopus CIRM-BRFM 2984 isolated from oak limbs.</title>
        <authorList>
            <person name="Navarro D."/>
            <person name="Drula E."/>
            <person name="Chaduli D."/>
            <person name="Cazenave R."/>
            <person name="Ahrendt S."/>
            <person name="Wang J."/>
            <person name="Lipzen A."/>
            <person name="Daum C."/>
            <person name="Barry K."/>
            <person name="Grigoriev I.V."/>
            <person name="Favel A."/>
            <person name="Rosso M.N."/>
            <person name="Martin F."/>
        </authorList>
    </citation>
    <scope>NUCLEOTIDE SEQUENCE [LARGE SCALE GENOMIC DNA]</scope>
    <source>
        <strain evidence="3 4">CIRM-BRFM 2984</strain>
    </source>
</reference>
<keyword evidence="2" id="KW-1133">Transmembrane helix</keyword>
<gene>
    <name evidence="3" type="ORF">R3P38DRAFT_3282911</name>
</gene>
<dbReference type="AlphaFoldDB" id="A0AAW0A9I3"/>
<feature type="transmembrane region" description="Helical" evidence="2">
    <location>
        <begin position="62"/>
        <end position="85"/>
    </location>
</feature>
<feature type="region of interest" description="Disordered" evidence="1">
    <location>
        <begin position="349"/>
        <end position="423"/>
    </location>
</feature>
<dbReference type="EMBL" id="JAWWNJ010000077">
    <property type="protein sequence ID" value="KAK7005756.1"/>
    <property type="molecule type" value="Genomic_DNA"/>
</dbReference>
<proteinExistence type="predicted"/>
<sequence>MSSTSPAILYIRLQAIPATLLFLVPLATLALFFMAVSHAAAQQTRDPLRLGIHILDRREKRVQWIFLVVFSLAFLAIAAGALLYFRGKSSSSSLAVADSIVTSVLYVELTVSAIYLLGLVGDFGTFHPVVFSCYFVVLAIICISAAILSIVGSLKPIPPFLGPILYLFAAILTMPVLTFSFLSTPDSSERFLAPRITLTSTSDNPVFSPPSEKPPIFDEFIASAEIAQPPRSGVNVTTRTIAVCILCGQISAVIHFAFAIALPFLHSQSSSPPKLTSEETTAVTWVETLVFRIIQTVFLVSWIICTMSAFLAADPVPKELLARVNHHSSIRSSMLTSSTVSDTTAFTVFPSPTAHRHRTSKSRSSSFSSPRPRRHPIIPRRSSPDDFQNLHDPFAPASASRTTLLPAPYASDTEGGGTRPTRMSAWGSLPMSPIATATPPRPPPNVLVINPPARGLQLPSLRDLAAGRKCVSVTEGVASASDNKSAAGRGRSMSVFSYTTPSAYNQDGGTAEGFDPAFDVEEAMLAQKLLRRLDAAYMGGRWNSLKLKRNGSAASSGQRP</sequence>
<protein>
    <submittedName>
        <fullName evidence="3">Uncharacterized protein</fullName>
    </submittedName>
</protein>
<keyword evidence="2" id="KW-0472">Membrane</keyword>
<evidence type="ECO:0000313" key="4">
    <source>
        <dbReference type="Proteomes" id="UP001362999"/>
    </source>
</evidence>
<evidence type="ECO:0000313" key="3">
    <source>
        <dbReference type="EMBL" id="KAK7005756.1"/>
    </source>
</evidence>
<organism evidence="3 4">
    <name type="scientific">Favolaschia claudopus</name>
    <dbReference type="NCBI Taxonomy" id="2862362"/>
    <lineage>
        <taxon>Eukaryota</taxon>
        <taxon>Fungi</taxon>
        <taxon>Dikarya</taxon>
        <taxon>Basidiomycota</taxon>
        <taxon>Agaricomycotina</taxon>
        <taxon>Agaricomycetes</taxon>
        <taxon>Agaricomycetidae</taxon>
        <taxon>Agaricales</taxon>
        <taxon>Marasmiineae</taxon>
        <taxon>Mycenaceae</taxon>
        <taxon>Favolaschia</taxon>
    </lineage>
</organism>
<feature type="transmembrane region" description="Helical" evidence="2">
    <location>
        <begin position="293"/>
        <end position="313"/>
    </location>
</feature>
<keyword evidence="2" id="KW-0812">Transmembrane</keyword>
<comment type="caution">
    <text evidence="3">The sequence shown here is derived from an EMBL/GenBank/DDBJ whole genome shotgun (WGS) entry which is preliminary data.</text>
</comment>
<feature type="transmembrane region" description="Helical" evidence="2">
    <location>
        <begin position="20"/>
        <end position="41"/>
    </location>
</feature>